<keyword evidence="9" id="KW-0472">Membrane</keyword>
<proteinExistence type="inferred from homology"/>
<evidence type="ECO:0000256" key="4">
    <source>
        <dbReference type="ARBA" id="ARBA00022461"/>
    </source>
</evidence>
<keyword evidence="4 12" id="KW-0894">Sodium channel</keyword>
<evidence type="ECO:0000256" key="11">
    <source>
        <dbReference type="ARBA" id="ARBA00023303"/>
    </source>
</evidence>
<dbReference type="EMBL" id="CAXIEN010000168">
    <property type="protein sequence ID" value="CAL1283459.1"/>
    <property type="molecule type" value="Genomic_DNA"/>
</dbReference>
<evidence type="ECO:0000256" key="6">
    <source>
        <dbReference type="ARBA" id="ARBA00022989"/>
    </source>
</evidence>
<reference evidence="13 14" key="1">
    <citation type="submission" date="2024-04" db="EMBL/GenBank/DDBJ databases">
        <authorList>
            <person name="Rising A."/>
            <person name="Reimegard J."/>
            <person name="Sonavane S."/>
            <person name="Akerstrom W."/>
            <person name="Nylinder S."/>
            <person name="Hedman E."/>
            <person name="Kallberg Y."/>
        </authorList>
    </citation>
    <scope>NUCLEOTIDE SEQUENCE [LARGE SCALE GENOMIC DNA]</scope>
</reference>
<evidence type="ECO:0000256" key="9">
    <source>
        <dbReference type="ARBA" id="ARBA00023136"/>
    </source>
</evidence>
<sequence length="196" mass="22539">MDLEERYQELQSSDIFNLTLFIIDHSIGCQEFFSRCFVLVFSLHCCDIFQPVLTTVGLCYTMKPNQDLMDLMKKTPLEIPFIIDLQSPTHPGKSLEHGFNVFLTDPRELISFFDESEGQKIVPGYITTISANLFKKQRTALHTAWHGKSTNCPKLFGNERFTHKMCNAVFTTMDFRYKCNCTAVLHSDQASQVTNF</sequence>
<evidence type="ECO:0000256" key="8">
    <source>
        <dbReference type="ARBA" id="ARBA00023065"/>
    </source>
</evidence>
<keyword evidence="14" id="KW-1185">Reference proteome</keyword>
<dbReference type="Gene3D" id="2.60.470.10">
    <property type="entry name" value="Acid-sensing ion channels like domains"/>
    <property type="match status" value="1"/>
</dbReference>
<gene>
    <name evidence="13" type="ORF">LARSCL_LOCUS12616</name>
</gene>
<accession>A0AAV2AJY9</accession>
<evidence type="ECO:0000256" key="10">
    <source>
        <dbReference type="ARBA" id="ARBA00023201"/>
    </source>
</evidence>
<organism evidence="13 14">
    <name type="scientific">Larinioides sclopetarius</name>
    <dbReference type="NCBI Taxonomy" id="280406"/>
    <lineage>
        <taxon>Eukaryota</taxon>
        <taxon>Metazoa</taxon>
        <taxon>Ecdysozoa</taxon>
        <taxon>Arthropoda</taxon>
        <taxon>Chelicerata</taxon>
        <taxon>Arachnida</taxon>
        <taxon>Araneae</taxon>
        <taxon>Araneomorphae</taxon>
        <taxon>Entelegynae</taxon>
        <taxon>Araneoidea</taxon>
        <taxon>Araneidae</taxon>
        <taxon>Larinioides</taxon>
    </lineage>
</organism>
<evidence type="ECO:0000256" key="7">
    <source>
        <dbReference type="ARBA" id="ARBA00023053"/>
    </source>
</evidence>
<evidence type="ECO:0000256" key="5">
    <source>
        <dbReference type="ARBA" id="ARBA00022692"/>
    </source>
</evidence>
<evidence type="ECO:0000256" key="12">
    <source>
        <dbReference type="RuleBase" id="RU000679"/>
    </source>
</evidence>
<dbReference type="AlphaFoldDB" id="A0AAV2AJY9"/>
<protein>
    <submittedName>
        <fullName evidence="13">Uncharacterized protein</fullName>
    </submittedName>
</protein>
<comment type="caution">
    <text evidence="13">The sequence shown here is derived from an EMBL/GenBank/DDBJ whole genome shotgun (WGS) entry which is preliminary data.</text>
</comment>
<keyword evidence="11 12" id="KW-0407">Ion channel</keyword>
<dbReference type="Pfam" id="PF00858">
    <property type="entry name" value="ASC"/>
    <property type="match status" value="1"/>
</dbReference>
<dbReference type="InterPro" id="IPR001873">
    <property type="entry name" value="ENaC"/>
</dbReference>
<evidence type="ECO:0000256" key="2">
    <source>
        <dbReference type="ARBA" id="ARBA00007193"/>
    </source>
</evidence>
<dbReference type="GO" id="GO:0005272">
    <property type="term" value="F:sodium channel activity"/>
    <property type="evidence" value="ECO:0007669"/>
    <property type="project" value="UniProtKB-KW"/>
</dbReference>
<keyword evidence="3 12" id="KW-0813">Transport</keyword>
<comment type="subcellular location">
    <subcellularLocation>
        <location evidence="1">Membrane</location>
        <topology evidence="1">Multi-pass membrane protein</topology>
    </subcellularLocation>
</comment>
<keyword evidence="6" id="KW-1133">Transmembrane helix</keyword>
<keyword evidence="8 12" id="KW-0406">Ion transport</keyword>
<keyword evidence="5 12" id="KW-0812">Transmembrane</keyword>
<comment type="similarity">
    <text evidence="2 12">Belongs to the amiloride-sensitive sodium channel (TC 1.A.6) family.</text>
</comment>
<dbReference type="GO" id="GO:0016020">
    <property type="term" value="C:membrane"/>
    <property type="evidence" value="ECO:0007669"/>
    <property type="project" value="UniProtKB-SubCell"/>
</dbReference>
<evidence type="ECO:0000256" key="1">
    <source>
        <dbReference type="ARBA" id="ARBA00004141"/>
    </source>
</evidence>
<evidence type="ECO:0000313" key="14">
    <source>
        <dbReference type="Proteomes" id="UP001497382"/>
    </source>
</evidence>
<keyword evidence="7" id="KW-0915">Sodium</keyword>
<name>A0AAV2AJY9_9ARAC</name>
<feature type="non-terminal residue" evidence="13">
    <location>
        <position position="196"/>
    </location>
</feature>
<evidence type="ECO:0000313" key="13">
    <source>
        <dbReference type="EMBL" id="CAL1283459.1"/>
    </source>
</evidence>
<dbReference type="Proteomes" id="UP001497382">
    <property type="component" value="Unassembled WGS sequence"/>
</dbReference>
<keyword evidence="10 12" id="KW-0739">Sodium transport</keyword>
<evidence type="ECO:0000256" key="3">
    <source>
        <dbReference type="ARBA" id="ARBA00022448"/>
    </source>
</evidence>